<reference evidence="13" key="1">
    <citation type="submission" date="2025-08" db="UniProtKB">
        <authorList>
            <consortium name="Ensembl"/>
        </authorList>
    </citation>
    <scope>IDENTIFICATION</scope>
</reference>
<feature type="domain" description="Calpain catalytic" evidence="12">
    <location>
        <begin position="42"/>
        <end position="337"/>
    </location>
</feature>
<dbReference type="InterPro" id="IPR011992">
    <property type="entry name" value="EF-hand-dom_pair"/>
</dbReference>
<dbReference type="FunFam" id="2.60.120.380:FF:000001">
    <property type="entry name" value="Calpain-1 catalytic subunit"/>
    <property type="match status" value="1"/>
</dbReference>
<dbReference type="GO" id="GO:0004198">
    <property type="term" value="F:calcium-dependent cysteine-type endopeptidase activity"/>
    <property type="evidence" value="ECO:0007669"/>
    <property type="project" value="InterPro"/>
</dbReference>
<dbReference type="PROSITE" id="PS50203">
    <property type="entry name" value="CALPAIN_CAT"/>
    <property type="match status" value="1"/>
</dbReference>
<dbReference type="InterPro" id="IPR036213">
    <property type="entry name" value="Calpain_III_sf"/>
</dbReference>
<dbReference type="GeneTree" id="ENSGT00940000158966"/>
<dbReference type="InterPro" id="IPR022683">
    <property type="entry name" value="Calpain_III"/>
</dbReference>
<dbReference type="InParanoid" id="A0A663E6R2"/>
<dbReference type="Pfam" id="PF00648">
    <property type="entry name" value="Peptidase_C2"/>
    <property type="match status" value="1"/>
</dbReference>
<keyword evidence="14" id="KW-1185">Reference proteome</keyword>
<dbReference type="SMART" id="SM00720">
    <property type="entry name" value="calpain_III"/>
    <property type="match status" value="1"/>
</dbReference>
<dbReference type="SMART" id="SM00230">
    <property type="entry name" value="CysPc"/>
    <property type="match status" value="1"/>
</dbReference>
<name>A0A663E6R2_AQUCH</name>
<keyword evidence="5 10" id="KW-0378">Hydrolase</keyword>
<comment type="similarity">
    <text evidence="1">Belongs to the peptidase C2 family.</text>
</comment>
<protein>
    <submittedName>
        <fullName evidence="13">Calpain 9</fullName>
    </submittedName>
</protein>
<evidence type="ECO:0000256" key="4">
    <source>
        <dbReference type="ARBA" id="ARBA00022737"/>
    </source>
</evidence>
<proteinExistence type="inferred from homology"/>
<dbReference type="SUPFAM" id="SSF54001">
    <property type="entry name" value="Cysteine proteinases"/>
    <property type="match status" value="1"/>
</dbReference>
<keyword evidence="3" id="KW-0479">Metal-binding</keyword>
<feature type="active site" evidence="9 10">
    <location>
        <position position="97"/>
    </location>
</feature>
<dbReference type="FunFam" id="3.90.70.10:FF:000001">
    <property type="entry name" value="Calpain-1 catalytic subunit"/>
    <property type="match status" value="1"/>
</dbReference>
<comment type="function">
    <text evidence="8">Calcium-regulated non-lysosomal thiol-protease which catalyze limited proteolysis of substrates involved in cytoskeletal remodeling and signal transduction.</text>
</comment>
<dbReference type="GO" id="GO:0046872">
    <property type="term" value="F:metal ion binding"/>
    <property type="evidence" value="ECO:0007669"/>
    <property type="project" value="UniProtKB-KW"/>
</dbReference>
<dbReference type="AlphaFoldDB" id="A0A663E6R2"/>
<keyword evidence="6 10" id="KW-0788">Thiol protease</keyword>
<dbReference type="InterPro" id="IPR001300">
    <property type="entry name" value="Peptidase_C2_calpain_cat"/>
</dbReference>
<evidence type="ECO:0000313" key="14">
    <source>
        <dbReference type="Proteomes" id="UP000472275"/>
    </source>
</evidence>
<dbReference type="Gene3D" id="2.60.120.380">
    <property type="match status" value="1"/>
</dbReference>
<dbReference type="InterPro" id="IPR022684">
    <property type="entry name" value="Calpain_cysteine_protease"/>
</dbReference>
<gene>
    <name evidence="13" type="primary">CAPN9</name>
</gene>
<evidence type="ECO:0000256" key="11">
    <source>
        <dbReference type="SAM" id="MobiDB-lite"/>
    </source>
</evidence>
<keyword evidence="7" id="KW-0106">Calcium</keyword>
<feature type="active site" evidence="9 10">
    <location>
        <position position="278"/>
    </location>
</feature>
<reference evidence="13" key="2">
    <citation type="submission" date="2025-09" db="UniProtKB">
        <authorList>
            <consortium name="Ensembl"/>
        </authorList>
    </citation>
    <scope>IDENTIFICATION</scope>
</reference>
<dbReference type="CDD" id="cd00214">
    <property type="entry name" value="Calpain_III"/>
    <property type="match status" value="1"/>
</dbReference>
<dbReference type="Gene3D" id="1.10.238.10">
    <property type="entry name" value="EF-hand"/>
    <property type="match status" value="1"/>
</dbReference>
<evidence type="ECO:0000259" key="12">
    <source>
        <dbReference type="PROSITE" id="PS50203"/>
    </source>
</evidence>
<dbReference type="PROSITE" id="PS00139">
    <property type="entry name" value="THIOL_PROTEASE_CYS"/>
    <property type="match status" value="1"/>
</dbReference>
<keyword evidence="4" id="KW-0677">Repeat</keyword>
<feature type="region of interest" description="Disordered" evidence="11">
    <location>
        <begin position="1"/>
        <end position="20"/>
    </location>
</feature>
<dbReference type="PANTHER" id="PTHR10183">
    <property type="entry name" value="CALPAIN"/>
    <property type="match status" value="1"/>
</dbReference>
<dbReference type="Ensembl" id="ENSACCT00020007974.1">
    <property type="protein sequence ID" value="ENSACCP00020007639.1"/>
    <property type="gene ID" value="ENSACCG00020005174.1"/>
</dbReference>
<organism evidence="13 14">
    <name type="scientific">Aquila chrysaetos chrysaetos</name>
    <dbReference type="NCBI Taxonomy" id="223781"/>
    <lineage>
        <taxon>Eukaryota</taxon>
        <taxon>Metazoa</taxon>
        <taxon>Chordata</taxon>
        <taxon>Craniata</taxon>
        <taxon>Vertebrata</taxon>
        <taxon>Euteleostomi</taxon>
        <taxon>Archelosauria</taxon>
        <taxon>Archosauria</taxon>
        <taxon>Dinosauria</taxon>
        <taxon>Saurischia</taxon>
        <taxon>Theropoda</taxon>
        <taxon>Coelurosauria</taxon>
        <taxon>Aves</taxon>
        <taxon>Neognathae</taxon>
        <taxon>Neoaves</taxon>
        <taxon>Telluraves</taxon>
        <taxon>Accipitrimorphae</taxon>
        <taxon>Accipitriformes</taxon>
        <taxon>Accipitridae</taxon>
        <taxon>Accipitrinae</taxon>
        <taxon>Aquila</taxon>
    </lineage>
</organism>
<dbReference type="CDD" id="cd00044">
    <property type="entry name" value="CysPc"/>
    <property type="match status" value="1"/>
</dbReference>
<feature type="active site" evidence="9 10">
    <location>
        <position position="254"/>
    </location>
</feature>
<dbReference type="InterPro" id="IPR022682">
    <property type="entry name" value="Calpain_domain_III"/>
</dbReference>
<dbReference type="Proteomes" id="UP000472275">
    <property type="component" value="Chromosome 13"/>
</dbReference>
<evidence type="ECO:0000256" key="7">
    <source>
        <dbReference type="ARBA" id="ARBA00022837"/>
    </source>
</evidence>
<evidence type="ECO:0000256" key="5">
    <source>
        <dbReference type="ARBA" id="ARBA00022801"/>
    </source>
</evidence>
<evidence type="ECO:0000256" key="1">
    <source>
        <dbReference type="ARBA" id="ARBA00007623"/>
    </source>
</evidence>
<evidence type="ECO:0000256" key="9">
    <source>
        <dbReference type="PIRSR" id="PIRSR622684-1"/>
    </source>
</evidence>
<dbReference type="SUPFAM" id="SSF49758">
    <property type="entry name" value="Calpain large subunit, middle domain (domain III)"/>
    <property type="match status" value="1"/>
</dbReference>
<dbReference type="Gene3D" id="3.90.70.10">
    <property type="entry name" value="Cysteine proteinases"/>
    <property type="match status" value="1"/>
</dbReference>
<evidence type="ECO:0000256" key="2">
    <source>
        <dbReference type="ARBA" id="ARBA00022670"/>
    </source>
</evidence>
<sequence length="661" mass="76035">MPYLYQDSKPRPPALPGAARATHSSGKAFEELKQECLRGGVLFEDPDFPACDSSLFFSEKPPVPFIWKRPGDIVKDPKFILGGATRTDICQGDLGDCWLLAAIASLTLNEKTLARVVPLDQNFGPDYAGIFHFQFWQHNEWLDVVIDDRLPTFKDRLVFLHSAEHNEFWSALLEKAYAKLNGSYEALKGGSTIEAMEDFTGGIGEMYEVKKAPDNFYEILEKALKRCSMVGCSIDTSSAAESEAKTRFGLIKGHAYSVTGIDEVSYRGRQVQLIRIRNPWGEVEWNGPWSDNSPEWRSVSLSEQRRLSQAALDDGEFWMKFEDFQVHFDKVEICNLTPDALDDSAAHKWEVTIHQGSWVRGSTAGGCRNFLETFWTNPQIKLHLTEKDDGQDDCTFIAALMQKDRRKLKKVGAEMLTIGYSIYESPGRDGHLGKDFFRYHPSKARSKTYINLREVSNRFKLPPGDYILVPTTFEPHQEADFCLRIFSEKKAITDPQENEEEKQFRALFEQISGKVSAKPLWVLARCRKMGDTSAPTQDYQTSGNGKLEFSEFKVFWEKMKKWIVVYYVCADKNGDRSVYKLLTFPLCMCLWEGYQLNNYLLQLIVFRYSDEQFQIEFDDFLNCLIRLENASREYLLPLEFLALWKKKMFHFQLSLSMLHNI</sequence>
<dbReference type="Pfam" id="PF01067">
    <property type="entry name" value="Calpain_III"/>
    <property type="match status" value="1"/>
</dbReference>
<dbReference type="GO" id="GO:0005737">
    <property type="term" value="C:cytoplasm"/>
    <property type="evidence" value="ECO:0007669"/>
    <property type="project" value="TreeGrafter"/>
</dbReference>
<evidence type="ECO:0000256" key="8">
    <source>
        <dbReference type="ARBA" id="ARBA00054695"/>
    </source>
</evidence>
<evidence type="ECO:0000256" key="3">
    <source>
        <dbReference type="ARBA" id="ARBA00022723"/>
    </source>
</evidence>
<evidence type="ECO:0000313" key="13">
    <source>
        <dbReference type="Ensembl" id="ENSACCP00020007639.1"/>
    </source>
</evidence>
<accession>A0A663E6R2</accession>
<evidence type="ECO:0000256" key="6">
    <source>
        <dbReference type="ARBA" id="ARBA00022807"/>
    </source>
</evidence>
<dbReference type="GO" id="GO:0006508">
    <property type="term" value="P:proteolysis"/>
    <property type="evidence" value="ECO:0007669"/>
    <property type="project" value="UniProtKB-KW"/>
</dbReference>
<dbReference type="PRINTS" id="PR00704">
    <property type="entry name" value="CALPAIN"/>
</dbReference>
<dbReference type="InterPro" id="IPR000169">
    <property type="entry name" value="Pept_cys_AS"/>
</dbReference>
<dbReference type="InterPro" id="IPR038765">
    <property type="entry name" value="Papain-like_cys_pep_sf"/>
</dbReference>
<dbReference type="PANTHER" id="PTHR10183:SF385">
    <property type="entry name" value="CALPAIN-9"/>
    <property type="match status" value="1"/>
</dbReference>
<keyword evidence="2 10" id="KW-0645">Protease</keyword>
<evidence type="ECO:0000256" key="10">
    <source>
        <dbReference type="PROSITE-ProRule" id="PRU00239"/>
    </source>
</evidence>
<dbReference type="InterPro" id="IPR033883">
    <property type="entry name" value="C2_III"/>
</dbReference>
<dbReference type="SUPFAM" id="SSF47473">
    <property type="entry name" value="EF-hand"/>
    <property type="match status" value="1"/>
</dbReference>